<evidence type="ECO:0000313" key="4">
    <source>
        <dbReference type="Proteomes" id="UP001234989"/>
    </source>
</evidence>
<dbReference type="CDD" id="cd06222">
    <property type="entry name" value="RNase_H_like"/>
    <property type="match status" value="1"/>
</dbReference>
<organism evidence="3 4">
    <name type="scientific">Solanum verrucosum</name>
    <dbReference type="NCBI Taxonomy" id="315347"/>
    <lineage>
        <taxon>Eukaryota</taxon>
        <taxon>Viridiplantae</taxon>
        <taxon>Streptophyta</taxon>
        <taxon>Embryophyta</taxon>
        <taxon>Tracheophyta</taxon>
        <taxon>Spermatophyta</taxon>
        <taxon>Magnoliopsida</taxon>
        <taxon>eudicotyledons</taxon>
        <taxon>Gunneridae</taxon>
        <taxon>Pentapetalae</taxon>
        <taxon>asterids</taxon>
        <taxon>lamiids</taxon>
        <taxon>Solanales</taxon>
        <taxon>Solanaceae</taxon>
        <taxon>Solanoideae</taxon>
        <taxon>Solaneae</taxon>
        <taxon>Solanum</taxon>
    </lineage>
</organism>
<dbReference type="InterPro" id="IPR012337">
    <property type="entry name" value="RNaseH-like_sf"/>
</dbReference>
<reference evidence="3" key="1">
    <citation type="submission" date="2023-08" db="EMBL/GenBank/DDBJ databases">
        <title>A de novo genome assembly of Solanum verrucosum Schlechtendal, a Mexican diploid species geographically isolated from the other diploid A-genome species in potato relatives.</title>
        <authorList>
            <person name="Hosaka K."/>
        </authorList>
    </citation>
    <scope>NUCLEOTIDE SEQUENCE</scope>
    <source>
        <tissue evidence="3">Young leaves</tissue>
    </source>
</reference>
<dbReference type="GO" id="GO:0003676">
    <property type="term" value="F:nucleic acid binding"/>
    <property type="evidence" value="ECO:0007669"/>
    <property type="project" value="InterPro"/>
</dbReference>
<dbReference type="Pfam" id="PF13966">
    <property type="entry name" value="zf-RVT"/>
    <property type="match status" value="1"/>
</dbReference>
<feature type="domain" description="Reverse transcriptase zinc-binding" evidence="2">
    <location>
        <begin position="283"/>
        <end position="367"/>
    </location>
</feature>
<dbReference type="AlphaFoldDB" id="A0AAF0PQ65"/>
<proteinExistence type="predicted"/>
<gene>
    <name evidence="3" type="ORF">MTR67_001997</name>
</gene>
<evidence type="ECO:0000313" key="3">
    <source>
        <dbReference type="EMBL" id="WMV08612.1"/>
    </source>
</evidence>
<dbReference type="Pfam" id="PF13456">
    <property type="entry name" value="RVT_3"/>
    <property type="match status" value="1"/>
</dbReference>
<evidence type="ECO:0000259" key="1">
    <source>
        <dbReference type="Pfam" id="PF13456"/>
    </source>
</evidence>
<protein>
    <recommendedName>
        <fullName evidence="5">RNase H type-1 domain-containing protein</fullName>
    </recommendedName>
</protein>
<evidence type="ECO:0000259" key="2">
    <source>
        <dbReference type="Pfam" id="PF13966"/>
    </source>
</evidence>
<dbReference type="PANTHER" id="PTHR33116">
    <property type="entry name" value="REVERSE TRANSCRIPTASE ZINC-BINDING DOMAIN-CONTAINING PROTEIN-RELATED-RELATED"/>
    <property type="match status" value="1"/>
</dbReference>
<keyword evidence="4" id="KW-1185">Reference proteome</keyword>
<accession>A0AAF0PQ65</accession>
<dbReference type="Proteomes" id="UP001234989">
    <property type="component" value="Chromosome 1"/>
</dbReference>
<name>A0AAF0PQ65_SOLVR</name>
<dbReference type="InterPro" id="IPR044730">
    <property type="entry name" value="RNase_H-like_dom_plant"/>
</dbReference>
<dbReference type="GO" id="GO:0004523">
    <property type="term" value="F:RNA-DNA hybrid ribonuclease activity"/>
    <property type="evidence" value="ECO:0007669"/>
    <property type="project" value="InterPro"/>
</dbReference>
<sequence>MDNLGEYEHTSGQLINREKSHFMIPDNTHPDIIKIIQEVTTFSQKTSPLTYLGCPLYIGRQRINYYSYLVEKISKKVCGWQARMLSFGGKITLIKHALQSIPLHTMAAISPPNTTIKYINVIIAEFFWGKELDKRKYHWASLDTMCLPYNEGGLGIRRLTDICTSLQYKQWWSFRSKSLMWKYMMKHNIKVEEYIGWQINSGSCSFWWDDWLGGGVIANYTSFVSSLNNATVAHFFVDGKWNERKLRQQVPPLLIPYILNTKIQLVQGIKDTAVWKQTEAGKFSCTSAWEMCRTKKEHTILNAQIWHKYIPFKMSFLLWRALRYKLPTNEILAAFGVEPVKCFCCLKQGWDEVDHIFIQGHFAGHIWKFFAGSMGFKIQQTSLINQLLSWNDITGKNVAHTTIIKTLPIVICWNLWKNRCSAKYGGKVSSILKVKYLIFKDMLLLLHSAFPYLQLPGSWPEVVDCIAKCNQDIRITLVMWKTPPTNKYKLNTNGSALHSPGKIGGGGILRDDQGVIIYAFAVPFGEGTNNQAEVQAACYGLNLCIQHGYNNILLEVDSELLTKWLLQVSIPWRIHREANSTADLLAKHSHQNDIEQHYYTPQQLPHAVKGSYLLEKMGVHNFIRKKLKRIKQPP</sequence>
<evidence type="ECO:0008006" key="5">
    <source>
        <dbReference type="Google" id="ProtNLM"/>
    </source>
</evidence>
<dbReference type="PANTHER" id="PTHR33116:SF82">
    <property type="entry name" value="RNASE H FAMILY PROTEIN"/>
    <property type="match status" value="1"/>
</dbReference>
<feature type="domain" description="RNase H type-1" evidence="1">
    <location>
        <begin position="491"/>
        <end position="566"/>
    </location>
</feature>
<dbReference type="EMBL" id="CP133612">
    <property type="protein sequence ID" value="WMV08612.1"/>
    <property type="molecule type" value="Genomic_DNA"/>
</dbReference>
<dbReference type="InterPro" id="IPR036397">
    <property type="entry name" value="RNaseH_sf"/>
</dbReference>
<dbReference type="SUPFAM" id="SSF53098">
    <property type="entry name" value="Ribonuclease H-like"/>
    <property type="match status" value="1"/>
</dbReference>
<dbReference type="Gene3D" id="3.30.420.10">
    <property type="entry name" value="Ribonuclease H-like superfamily/Ribonuclease H"/>
    <property type="match status" value="1"/>
</dbReference>
<dbReference type="InterPro" id="IPR002156">
    <property type="entry name" value="RNaseH_domain"/>
</dbReference>
<dbReference type="InterPro" id="IPR026960">
    <property type="entry name" value="RVT-Znf"/>
</dbReference>